<dbReference type="InterPro" id="IPR012337">
    <property type="entry name" value="RNaseH-like_sf"/>
</dbReference>
<keyword evidence="4" id="KW-1185">Reference proteome</keyword>
<dbReference type="RefSeq" id="WP_366086484.1">
    <property type="nucleotide sequence ID" value="NZ_JBFASG010000001.1"/>
</dbReference>
<proteinExistence type="predicted"/>
<name>A0ABV3IN80_9ACTN</name>
<evidence type="ECO:0000313" key="3">
    <source>
        <dbReference type="EMBL" id="MEV4921630.1"/>
    </source>
</evidence>
<evidence type="ECO:0000313" key="4">
    <source>
        <dbReference type="Proteomes" id="UP001552479"/>
    </source>
</evidence>
<dbReference type="InterPro" id="IPR015378">
    <property type="entry name" value="Transposase-like_Mu_C"/>
</dbReference>
<feature type="domain" description="Integrase catalytic" evidence="2">
    <location>
        <begin position="263"/>
        <end position="494"/>
    </location>
</feature>
<organism evidence="3 4">
    <name type="scientific">Streptomyces roseoverticillatus</name>
    <dbReference type="NCBI Taxonomy" id="66429"/>
    <lineage>
        <taxon>Bacteria</taxon>
        <taxon>Bacillati</taxon>
        <taxon>Actinomycetota</taxon>
        <taxon>Actinomycetes</taxon>
        <taxon>Kitasatosporales</taxon>
        <taxon>Streptomycetaceae</taxon>
        <taxon>Streptomyces</taxon>
    </lineage>
</organism>
<comment type="caution">
    <text evidence="3">The sequence shown here is derived from an EMBL/GenBank/DDBJ whole genome shotgun (WGS) entry which is preliminary data.</text>
</comment>
<dbReference type="Pfam" id="PF09299">
    <property type="entry name" value="Mu-transpos_C"/>
    <property type="match status" value="1"/>
</dbReference>
<evidence type="ECO:0000259" key="2">
    <source>
        <dbReference type="PROSITE" id="PS50994"/>
    </source>
</evidence>
<dbReference type="PROSITE" id="PS50994">
    <property type="entry name" value="INTEGRASE"/>
    <property type="match status" value="1"/>
</dbReference>
<sequence length="722" mass="81127">MTHTPTAGDAFRLRIGQRIEWEDDTHEVIGFSDTAVRLRSGSGSIHLILTSALIADPTFRTTDTSQAATAQPPSFLSPGALLDQLPDDERERVLAMEASLLEATTGYPTWTGEADGLTPREGFDPAAPVSKRVATLAGELGLTERRLWQLIDKWKTEGLWGLVNKNKIRTSNPLAAVDPRIINAILDQDAAETDDSTGTLGRFQRRVQNRLDTQYGPGTVTLPSRATFHRWVSLLLKNRHTFGDATTRRTLAHQPDRMFQPLVAHRPGEIVMMDTTPLDVRAYDPETDTTSAVELTIALDLATRSLLAWRITPVGTTSFDVGLLLADMMTPEPMRPGWADRLRYDMSRIPLPRRLDYRQRLAEGAARPVVIPETLIIDHGRPFDSDVVHRACTRLGVNLQLGRKGKPTDKPQVEAAFATIRTQFAQHVAGYKGYNVSQRGKDPDQAARWSIADLDDLFAEYVVAVYQRRHHQGLIVPGFPDYRMSPNEAYALAVTRSGYVACPTDPTLYYELMPIQWRTIQPYGIEYRNLTYDAPILYRYRRATSPYPGGKWPVRTDPRNLLHAYFQDPDDGKWHVLRWTHALDDQTPFTDVTLREALRLVIARGRDPKDQEEVARALADLNNRTDAPESWTTTDRRRRARDAERARSAVRDQHRAAQAARDAETGRLEAMSPLQAVPDLTPEDTDETAAVPPRFNLGDLGSLEVWNPHDDAECDDAKESRS</sequence>
<dbReference type="SUPFAM" id="SSF53098">
    <property type="entry name" value="Ribonuclease H-like"/>
    <property type="match status" value="1"/>
</dbReference>
<feature type="compositionally biased region" description="Polar residues" evidence="1">
    <location>
        <begin position="622"/>
        <end position="633"/>
    </location>
</feature>
<feature type="compositionally biased region" description="Basic and acidic residues" evidence="1">
    <location>
        <begin position="641"/>
        <end position="667"/>
    </location>
</feature>
<dbReference type="Gene3D" id="3.30.420.10">
    <property type="entry name" value="Ribonuclease H-like superfamily/Ribonuclease H"/>
    <property type="match status" value="1"/>
</dbReference>
<feature type="compositionally biased region" description="Basic and acidic residues" evidence="1">
    <location>
        <begin position="707"/>
        <end position="722"/>
    </location>
</feature>
<protein>
    <submittedName>
        <fullName evidence="3">Mu transposase C-terminal domain-containing protein</fullName>
    </submittedName>
</protein>
<evidence type="ECO:0000256" key="1">
    <source>
        <dbReference type="SAM" id="MobiDB-lite"/>
    </source>
</evidence>
<dbReference type="Proteomes" id="UP001552479">
    <property type="component" value="Unassembled WGS sequence"/>
</dbReference>
<gene>
    <name evidence="3" type="ORF">AB0L03_02045</name>
</gene>
<reference evidence="3 4" key="1">
    <citation type="submission" date="2024-06" db="EMBL/GenBank/DDBJ databases">
        <title>The Natural Products Discovery Center: Release of the First 8490 Sequenced Strains for Exploring Actinobacteria Biosynthetic Diversity.</title>
        <authorList>
            <person name="Kalkreuter E."/>
            <person name="Kautsar S.A."/>
            <person name="Yang D."/>
            <person name="Bader C.D."/>
            <person name="Teijaro C.N."/>
            <person name="Fluegel L."/>
            <person name="Davis C.M."/>
            <person name="Simpson J.R."/>
            <person name="Lauterbach L."/>
            <person name="Steele A.D."/>
            <person name="Gui C."/>
            <person name="Meng S."/>
            <person name="Li G."/>
            <person name="Viehrig K."/>
            <person name="Ye F."/>
            <person name="Su P."/>
            <person name="Kiefer A.F."/>
            <person name="Nichols A."/>
            <person name="Cepeda A.J."/>
            <person name="Yan W."/>
            <person name="Fan B."/>
            <person name="Jiang Y."/>
            <person name="Adhikari A."/>
            <person name="Zheng C.-J."/>
            <person name="Schuster L."/>
            <person name="Cowan T.M."/>
            <person name="Smanski M.J."/>
            <person name="Chevrette M.G."/>
            <person name="De Carvalho L.P.S."/>
            <person name="Shen B."/>
        </authorList>
    </citation>
    <scope>NUCLEOTIDE SEQUENCE [LARGE SCALE GENOMIC DNA]</scope>
    <source>
        <strain evidence="3 4">NPDC053791</strain>
    </source>
</reference>
<dbReference type="InterPro" id="IPR001584">
    <property type="entry name" value="Integrase_cat-core"/>
</dbReference>
<dbReference type="EMBL" id="JBFASG010000001">
    <property type="protein sequence ID" value="MEV4921630.1"/>
    <property type="molecule type" value="Genomic_DNA"/>
</dbReference>
<accession>A0ABV3IN80</accession>
<dbReference type="InterPro" id="IPR036397">
    <property type="entry name" value="RNaseH_sf"/>
</dbReference>
<feature type="region of interest" description="Disordered" evidence="1">
    <location>
        <begin position="618"/>
        <end position="722"/>
    </location>
</feature>